<dbReference type="SUPFAM" id="SSF49299">
    <property type="entry name" value="PKD domain"/>
    <property type="match status" value="1"/>
</dbReference>
<dbReference type="EMBL" id="UINC01037061">
    <property type="protein sequence ID" value="SVB31977.1"/>
    <property type="molecule type" value="Genomic_DNA"/>
</dbReference>
<dbReference type="InterPro" id="IPR013783">
    <property type="entry name" value="Ig-like_fold"/>
</dbReference>
<evidence type="ECO:0000313" key="2">
    <source>
        <dbReference type="EMBL" id="SVB31977.1"/>
    </source>
</evidence>
<feature type="non-terminal residue" evidence="2">
    <location>
        <position position="308"/>
    </location>
</feature>
<dbReference type="InterPro" id="IPR000601">
    <property type="entry name" value="PKD_dom"/>
</dbReference>
<evidence type="ECO:0000259" key="1">
    <source>
        <dbReference type="PROSITE" id="PS50093"/>
    </source>
</evidence>
<gene>
    <name evidence="2" type="ORF">METZ01_LOCUS184831</name>
</gene>
<sequence length="308" mass="32120">MAIGRISGAMLKANLERLGTDIAFETDLLYIDVINDRIGINTSSPTKSLQVDNITLEGRSIRAVGGDLDLGAVEDITITGGGSDQVLKTDGSGNLSWTSVAGGGLVTGRDVTLSWPDDSTIYPSGAINNWADSTNVSTAIDDLNELSQNIINNTAVANVDFTADVTSGGAGLVVTLTISTDGNPTHYDINWGTGESATNNTTDSTPSHTYNSNTQSPFTVTVTAKNHNGSGTGSSVSKTKASYIVIYTATPVPAFAAYTASSGGSPITQWDDGDTIYFQNNTTNTSGATVQYTWDWGDSESDNVISSD</sequence>
<organism evidence="2">
    <name type="scientific">marine metagenome</name>
    <dbReference type="NCBI Taxonomy" id="408172"/>
    <lineage>
        <taxon>unclassified sequences</taxon>
        <taxon>metagenomes</taxon>
        <taxon>ecological metagenomes</taxon>
    </lineage>
</organism>
<reference evidence="2" key="1">
    <citation type="submission" date="2018-05" db="EMBL/GenBank/DDBJ databases">
        <authorList>
            <person name="Lanie J.A."/>
            <person name="Ng W.-L."/>
            <person name="Kazmierczak K.M."/>
            <person name="Andrzejewski T.M."/>
            <person name="Davidsen T.M."/>
            <person name="Wayne K.J."/>
            <person name="Tettelin H."/>
            <person name="Glass J.I."/>
            <person name="Rusch D."/>
            <person name="Podicherti R."/>
            <person name="Tsui H.-C.T."/>
            <person name="Winkler M.E."/>
        </authorList>
    </citation>
    <scope>NUCLEOTIDE SEQUENCE</scope>
</reference>
<dbReference type="Gene3D" id="2.60.40.10">
    <property type="entry name" value="Immunoglobulins"/>
    <property type="match status" value="1"/>
</dbReference>
<dbReference type="PROSITE" id="PS50093">
    <property type="entry name" value="PKD"/>
    <property type="match status" value="1"/>
</dbReference>
<feature type="domain" description="PKD" evidence="1">
    <location>
        <begin position="157"/>
        <end position="223"/>
    </location>
</feature>
<dbReference type="AlphaFoldDB" id="A0A382D304"/>
<dbReference type="InterPro" id="IPR035986">
    <property type="entry name" value="PKD_dom_sf"/>
</dbReference>
<protein>
    <recommendedName>
        <fullName evidence="1">PKD domain-containing protein</fullName>
    </recommendedName>
</protein>
<name>A0A382D304_9ZZZZ</name>
<dbReference type="CDD" id="cd00146">
    <property type="entry name" value="PKD"/>
    <property type="match status" value="1"/>
</dbReference>
<accession>A0A382D304</accession>
<proteinExistence type="predicted"/>